<evidence type="ECO:0000313" key="1">
    <source>
        <dbReference type="EMBL" id="KAJ7223326.1"/>
    </source>
</evidence>
<evidence type="ECO:0000313" key="2">
    <source>
        <dbReference type="Proteomes" id="UP001219525"/>
    </source>
</evidence>
<dbReference type="EMBL" id="JARJCW010000006">
    <property type="protein sequence ID" value="KAJ7223326.1"/>
    <property type="molecule type" value="Genomic_DNA"/>
</dbReference>
<dbReference type="AlphaFoldDB" id="A0AAD7E151"/>
<protein>
    <submittedName>
        <fullName evidence="1">Uncharacterized protein</fullName>
    </submittedName>
</protein>
<gene>
    <name evidence="1" type="ORF">GGX14DRAFT_387652</name>
</gene>
<dbReference type="Proteomes" id="UP001219525">
    <property type="component" value="Unassembled WGS sequence"/>
</dbReference>
<organism evidence="1 2">
    <name type="scientific">Mycena pura</name>
    <dbReference type="NCBI Taxonomy" id="153505"/>
    <lineage>
        <taxon>Eukaryota</taxon>
        <taxon>Fungi</taxon>
        <taxon>Dikarya</taxon>
        <taxon>Basidiomycota</taxon>
        <taxon>Agaricomycotina</taxon>
        <taxon>Agaricomycetes</taxon>
        <taxon>Agaricomycetidae</taxon>
        <taxon>Agaricales</taxon>
        <taxon>Marasmiineae</taxon>
        <taxon>Mycenaceae</taxon>
        <taxon>Mycena</taxon>
    </lineage>
</organism>
<name>A0AAD7E151_9AGAR</name>
<sequence length="297" mass="32920">MCRNLPRSNYLIWVSPMRRNLTYSANQSARVGIGPYRIRLRPYFVRHIRHTGVPYPYPYRDAGGSYDTSTNSSTSSAIFLGTSPAGEDCARRGLVSKILGDTATAPPYANWPELQLSQLYFTAPLLGPQRTMHQNAIRYGTAAVPYGPYTRTVRYGADPYARVPGQFNPKEAMTVFVRSYTHIHLRPTPHSATGLPVAIELSTSTALHSYVHYPANTDRHYVVAGVTCPSAMYWEPPLSLLYAAALCSAARVDFLSCLFLRSSQLQLNPEAQKKTKRAEPDLWTLASSGHLSSESTA</sequence>
<comment type="caution">
    <text evidence="1">The sequence shown here is derived from an EMBL/GenBank/DDBJ whole genome shotgun (WGS) entry which is preliminary data.</text>
</comment>
<keyword evidence="2" id="KW-1185">Reference proteome</keyword>
<accession>A0AAD7E151</accession>
<proteinExistence type="predicted"/>
<reference evidence="1" key="1">
    <citation type="submission" date="2023-03" db="EMBL/GenBank/DDBJ databases">
        <title>Massive genome expansion in bonnet fungi (Mycena s.s.) driven by repeated elements and novel gene families across ecological guilds.</title>
        <authorList>
            <consortium name="Lawrence Berkeley National Laboratory"/>
            <person name="Harder C.B."/>
            <person name="Miyauchi S."/>
            <person name="Viragh M."/>
            <person name="Kuo A."/>
            <person name="Thoen E."/>
            <person name="Andreopoulos B."/>
            <person name="Lu D."/>
            <person name="Skrede I."/>
            <person name="Drula E."/>
            <person name="Henrissat B."/>
            <person name="Morin E."/>
            <person name="Kohler A."/>
            <person name="Barry K."/>
            <person name="LaButti K."/>
            <person name="Morin E."/>
            <person name="Salamov A."/>
            <person name="Lipzen A."/>
            <person name="Mereny Z."/>
            <person name="Hegedus B."/>
            <person name="Baldrian P."/>
            <person name="Stursova M."/>
            <person name="Weitz H."/>
            <person name="Taylor A."/>
            <person name="Grigoriev I.V."/>
            <person name="Nagy L.G."/>
            <person name="Martin F."/>
            <person name="Kauserud H."/>
        </authorList>
    </citation>
    <scope>NUCLEOTIDE SEQUENCE</scope>
    <source>
        <strain evidence="1">9144</strain>
    </source>
</reference>